<dbReference type="Proteomes" id="UP000004664">
    <property type="component" value="Unassembled WGS sequence"/>
</dbReference>
<dbReference type="EMBL" id="JH109152">
    <property type="protein sequence ID" value="EGW23149.1"/>
    <property type="molecule type" value="Genomic_DNA"/>
</dbReference>
<reference evidence="3 4" key="1">
    <citation type="submission" date="2011-06" db="EMBL/GenBank/DDBJ databases">
        <title>Genomic sequence of Methylobacter tundripaludum SV96.</title>
        <authorList>
            <consortium name="US DOE Joint Genome Institute"/>
            <person name="Lucas S."/>
            <person name="Han J."/>
            <person name="Lapidus A."/>
            <person name="Cheng J.-F."/>
            <person name="Goodwin L."/>
            <person name="Pitluck S."/>
            <person name="Held B."/>
            <person name="Detter J.C."/>
            <person name="Han C."/>
            <person name="Tapia R."/>
            <person name="Land M."/>
            <person name="Hauser L."/>
            <person name="Kyrpides N."/>
            <person name="Ivanova N."/>
            <person name="Ovchinnikova G."/>
            <person name="Pagani I."/>
            <person name="Klotz M.G."/>
            <person name="Dispirito A.A."/>
            <person name="Murrell J.C."/>
            <person name="Dunfield P."/>
            <person name="Kalyuzhnaya M.G."/>
            <person name="Svenning M."/>
            <person name="Trotsenko Y.A."/>
            <person name="Stein L.Y."/>
            <person name="Woyke T."/>
        </authorList>
    </citation>
    <scope>NUCLEOTIDE SEQUENCE [LARGE SCALE GENOMIC DNA]</scope>
    <source>
        <strain evidence="4">ATCC BAA-1195 / DSM 17260 / SV96</strain>
    </source>
</reference>
<protein>
    <recommendedName>
        <fullName evidence="5">Nuclease of restriction endonuclease-like (RecB) superfamily</fullName>
    </recommendedName>
</protein>
<sequence length="365" mass="42369">MQDFEQLKPLSLNSALSEEVAPLFTHIAAVIQQARQQVRQAVNSAMVQSYWQIGRLIVEHEQQGQARAAYGKQQLQMLSEQLTAEFGKGFDASNLRNMRSFYLCFPNCDALRHNLSWTHYRKLIRIENPVARDWYQREAAEQHWSARALERQIDKLYYERLLSSQDKAPIRAEAEQNIASLLQQEQLRPHDVLRDPYILDFLNLPSQQLLESDLEQGLLDNLQAFLLELGKGFAFVARQQRIRTEDQDFYIDLVFYHFKLKCFLLIDLKLGKLTHQDVGQMDSYVRIFDRQQRAADDTPTIGLILCSRKSEAVVKYSVPTDSEQLFAAKYLPYLPSEAELKRELEMERIKVQAQLLNKTDGVGDD</sequence>
<dbReference type="InterPro" id="IPR011856">
    <property type="entry name" value="tRNA_endonuc-like_dom_sf"/>
</dbReference>
<evidence type="ECO:0000313" key="3">
    <source>
        <dbReference type="EMBL" id="EGW23149.1"/>
    </source>
</evidence>
<dbReference type="PANTHER" id="PTHR30547:SF5">
    <property type="entry name" value="NUCLEASE YHCG-RELATED"/>
    <property type="match status" value="1"/>
</dbReference>
<proteinExistence type="predicted"/>
<evidence type="ECO:0008006" key="5">
    <source>
        <dbReference type="Google" id="ProtNLM"/>
    </source>
</evidence>
<dbReference type="Gene3D" id="3.40.1350.10">
    <property type="match status" value="1"/>
</dbReference>
<dbReference type="GO" id="GO:0003676">
    <property type="term" value="F:nucleic acid binding"/>
    <property type="evidence" value="ECO:0007669"/>
    <property type="project" value="InterPro"/>
</dbReference>
<evidence type="ECO:0000313" key="4">
    <source>
        <dbReference type="Proteomes" id="UP000004664"/>
    </source>
</evidence>
<dbReference type="InterPro" id="IPR053148">
    <property type="entry name" value="PD-DEXK-like_domain"/>
</dbReference>
<accession>G3IWU0</accession>
<dbReference type="STRING" id="697282.Mettu_1990"/>
<dbReference type="InterPro" id="IPR041527">
    <property type="entry name" value="YhcG_N"/>
</dbReference>
<feature type="domain" description="YhcG PDDEXK nuclease" evidence="1">
    <location>
        <begin position="191"/>
        <end position="344"/>
    </location>
</feature>
<evidence type="ECO:0000259" key="1">
    <source>
        <dbReference type="Pfam" id="PF06250"/>
    </source>
</evidence>
<dbReference type="OrthoDB" id="9801263at2"/>
<dbReference type="Pfam" id="PF06250">
    <property type="entry name" value="YhcG_C"/>
    <property type="match status" value="1"/>
</dbReference>
<dbReference type="RefSeq" id="WP_006891253.1">
    <property type="nucleotide sequence ID" value="NZ_JH109152.1"/>
</dbReference>
<evidence type="ECO:0000259" key="2">
    <source>
        <dbReference type="Pfam" id="PF17761"/>
    </source>
</evidence>
<feature type="domain" description="YhcG N-terminal" evidence="2">
    <location>
        <begin position="27"/>
        <end position="160"/>
    </location>
</feature>
<dbReference type="PANTHER" id="PTHR30547">
    <property type="entry name" value="UNCHARACTERIZED PROTEIN YHCG-RELATED"/>
    <property type="match status" value="1"/>
</dbReference>
<name>G3IWU0_METTV</name>
<gene>
    <name evidence="3" type="ORF">Mettu_1990</name>
</gene>
<dbReference type="HOGENOM" id="CLU_046640_1_1_6"/>
<keyword evidence="4" id="KW-1185">Reference proteome</keyword>
<dbReference type="InterPro" id="IPR009362">
    <property type="entry name" value="YhcG_C"/>
</dbReference>
<dbReference type="AlphaFoldDB" id="G3IWU0"/>
<organism evidence="3 4">
    <name type="scientific">Methylobacter tundripaludum (strain ATCC BAA-1195 / DSM 17260 / SV96)</name>
    <dbReference type="NCBI Taxonomy" id="697282"/>
    <lineage>
        <taxon>Bacteria</taxon>
        <taxon>Pseudomonadati</taxon>
        <taxon>Pseudomonadota</taxon>
        <taxon>Gammaproteobacteria</taxon>
        <taxon>Methylococcales</taxon>
        <taxon>Methylococcaceae</taxon>
        <taxon>Methylobacter</taxon>
    </lineage>
</organism>
<dbReference type="eggNOG" id="COG4804">
    <property type="taxonomic scope" value="Bacteria"/>
</dbReference>
<dbReference type="Pfam" id="PF17761">
    <property type="entry name" value="DUF1016_N"/>
    <property type="match status" value="1"/>
</dbReference>